<dbReference type="PANTHER" id="PTHR10878">
    <property type="entry name" value="SEGMENT POLARITY PROTEIN DISHEVELLED"/>
    <property type="match status" value="1"/>
</dbReference>
<dbReference type="Gene3D" id="2.40.240.130">
    <property type="match status" value="1"/>
</dbReference>
<evidence type="ECO:0000256" key="2">
    <source>
        <dbReference type="ARBA" id="ARBA00004496"/>
    </source>
</evidence>
<dbReference type="GO" id="GO:0016477">
    <property type="term" value="P:cell migration"/>
    <property type="evidence" value="ECO:0007669"/>
    <property type="project" value="UniProtKB-ARBA"/>
</dbReference>
<sequence length="888" mass="96917">MNAGGEEVTSGCGSNSTKVYYHLDDSATPYMSEVPVPSNLITLGDFKGYRYFCRRWDAELKSDVKAELVRDQQRLERSATTGLFELFLLSPALPSSTAAGNAGTLPRMRKYGGASVAEMPLLRPLNHHLSALALSSIVASSSSELITVDCAGGQRVSMVTGTTASSGGNTLISKRAGEHLAEPYSSTSEDPSTSGIFLRSKPAMSFGNFTGRPLLDRQKWRRQRHQKPYVPSTISSASDESSYSLPRIEEVKLRLQEAPLGISVASQDSSIFIYNIQPGSAAEKSGHLEVEETRFEDLSEKQALYLLRQLNIVKKTVTMYVAKRRPLNVGGGSSSDKSDALSQFCDTIQLDIGQWVESTNQCDVEPLLPFLDVPAVAKIYKNEHIIDAPHPLVPEQIQLMAAEKETSDEEQAAYLDRRAGVGPRLVPAVQKAKQKQQNPKRADEQANNNNADVVFATTGSDGGHPSPCPAVTSAAAVAPSVPSPLHAAMEPSVILRRMAHPCSGLDIRDRKWLKIPVPMSFIGDDMLDWLMSNVQGFKDRKCAKAFASTVLLTGHIKHVLNISAFNEKCYYIFDDSFVAERLRILRRATQQQQQQQQMDAKKEHKLASSTGAAATADNGNKMQRQPESTTEITYMSSPSSPFFGAVPPTHASQSANMLVIVNNPKYAQGPAVLNQQRNCAVPLFNGNTAVPLRQMNMNTILPAWPVSPIPFARPNQTPRLPRGLPAAAEMRDCESPEATNEYASMVQGEINCGAQFDAKFDGFLVPNNRNNNTIGGVIKHSPNYVNNNNASIFDNSESRAFKLPTAQPFYAALVACHSQIFAYFKSTDMNKSRCLSYSLCVLPTLPEAICAVSRSVFGTVVTKGAKAVLHVRERSEFAQDKCSDEGGL</sequence>
<dbReference type="InterPro" id="IPR036388">
    <property type="entry name" value="WH-like_DNA-bd_sf"/>
</dbReference>
<evidence type="ECO:0000256" key="9">
    <source>
        <dbReference type="SAM" id="MobiDB-lite"/>
    </source>
</evidence>
<dbReference type="InterPro" id="IPR036390">
    <property type="entry name" value="WH_DNA-bd_sf"/>
</dbReference>
<keyword evidence="4" id="KW-0217">Developmental protein</keyword>
<dbReference type="GO" id="GO:0035591">
    <property type="term" value="F:signaling adaptor activity"/>
    <property type="evidence" value="ECO:0007669"/>
    <property type="project" value="UniProtKB-ARBA"/>
</dbReference>
<dbReference type="GO" id="GO:0005109">
    <property type="term" value="F:frizzled binding"/>
    <property type="evidence" value="ECO:0007669"/>
    <property type="project" value="TreeGrafter"/>
</dbReference>
<dbReference type="InterPro" id="IPR000591">
    <property type="entry name" value="DEP_dom"/>
</dbReference>
<dbReference type="SMART" id="SM00021">
    <property type="entry name" value="DAX"/>
    <property type="match status" value="1"/>
</dbReference>
<dbReference type="GO" id="GO:0009887">
    <property type="term" value="P:animal organ morphogenesis"/>
    <property type="evidence" value="ECO:0007669"/>
    <property type="project" value="UniProtKB-ARBA"/>
</dbReference>
<dbReference type="GO" id="GO:0048730">
    <property type="term" value="P:epidermis morphogenesis"/>
    <property type="evidence" value="ECO:0007669"/>
    <property type="project" value="UniProtKB-ARBA"/>
</dbReference>
<dbReference type="GO" id="GO:0048646">
    <property type="term" value="P:anatomical structure formation involved in morphogenesis"/>
    <property type="evidence" value="ECO:0007669"/>
    <property type="project" value="UniProtKB-ARBA"/>
</dbReference>
<dbReference type="GO" id="GO:0048598">
    <property type="term" value="P:embryonic morphogenesis"/>
    <property type="evidence" value="ECO:0007669"/>
    <property type="project" value="UniProtKB-ARBA"/>
</dbReference>
<dbReference type="InterPro" id="IPR001158">
    <property type="entry name" value="DIX"/>
</dbReference>
<comment type="subcellular location">
    <subcellularLocation>
        <location evidence="2">Cytoplasm</location>
    </subcellularLocation>
    <subcellularLocation>
        <location evidence="1">Membrane</location>
    </subcellularLocation>
</comment>
<evidence type="ECO:0000256" key="6">
    <source>
        <dbReference type="ARBA" id="ARBA00022687"/>
    </source>
</evidence>
<reference evidence="13" key="1">
    <citation type="submission" date="2013-12" db="EMBL/GenBank/DDBJ databases">
        <authorList>
            <person name="Aslett M."/>
        </authorList>
    </citation>
    <scope>NUCLEOTIDE SEQUENCE [LARGE SCALE GENOMIC DNA]</scope>
    <source>
        <strain evidence="13">Lindley</strain>
    </source>
</reference>
<dbReference type="GO" id="GO:0005938">
    <property type="term" value="C:cell cortex"/>
    <property type="evidence" value="ECO:0007669"/>
    <property type="project" value="UniProtKB-ARBA"/>
</dbReference>
<dbReference type="Pfam" id="PF00610">
    <property type="entry name" value="DEP"/>
    <property type="match status" value="1"/>
</dbReference>
<evidence type="ECO:0000259" key="11">
    <source>
        <dbReference type="PROSITE" id="PS50186"/>
    </source>
</evidence>
<dbReference type="Gene3D" id="2.30.42.10">
    <property type="match status" value="1"/>
</dbReference>
<evidence type="ECO:0000256" key="4">
    <source>
        <dbReference type="ARBA" id="ARBA00022473"/>
    </source>
</evidence>
<keyword evidence="7" id="KW-0472">Membrane</keyword>
<accession>A0A183BLF8</accession>
<feature type="domain" description="DIX" evidence="12">
    <location>
        <begin position="14"/>
        <end position="96"/>
    </location>
</feature>
<dbReference type="Gene3D" id="1.10.10.10">
    <property type="entry name" value="Winged helix-like DNA-binding domain superfamily/Winged helix DNA-binding domain"/>
    <property type="match status" value="1"/>
</dbReference>
<feature type="domain" description="DEP" evidence="11">
    <location>
        <begin position="501"/>
        <end position="575"/>
    </location>
</feature>
<feature type="domain" description="PDZ" evidence="10">
    <location>
        <begin position="250"/>
        <end position="292"/>
    </location>
</feature>
<dbReference type="GO" id="GO:0000132">
    <property type="term" value="P:establishment of mitotic spindle orientation"/>
    <property type="evidence" value="ECO:0007669"/>
    <property type="project" value="UniProtKB-ARBA"/>
</dbReference>
<keyword evidence="5" id="KW-0963">Cytoplasm</keyword>
<dbReference type="GO" id="GO:0035556">
    <property type="term" value="P:intracellular signal transduction"/>
    <property type="evidence" value="ECO:0007669"/>
    <property type="project" value="InterPro"/>
</dbReference>
<evidence type="ECO:0000256" key="7">
    <source>
        <dbReference type="ARBA" id="ARBA00023136"/>
    </source>
</evidence>
<dbReference type="InterPro" id="IPR015506">
    <property type="entry name" value="Dsh/Dvl-rel"/>
</dbReference>
<dbReference type="GO" id="GO:0060070">
    <property type="term" value="P:canonical Wnt signaling pathway"/>
    <property type="evidence" value="ECO:0007669"/>
    <property type="project" value="TreeGrafter"/>
</dbReference>
<dbReference type="SMART" id="SM00049">
    <property type="entry name" value="DEP"/>
    <property type="match status" value="1"/>
</dbReference>
<dbReference type="PROSITE" id="PS50841">
    <property type="entry name" value="DIX"/>
    <property type="match status" value="1"/>
</dbReference>
<dbReference type="GO" id="GO:0016020">
    <property type="term" value="C:membrane"/>
    <property type="evidence" value="ECO:0007669"/>
    <property type="project" value="UniProtKB-SubCell"/>
</dbReference>
<dbReference type="PANTHER" id="PTHR10878:SF24">
    <property type="entry name" value="SEGMENT POLARITY PROTEIN DISHEVELLED HOMOLOG MIG-5"/>
    <property type="match status" value="1"/>
</dbReference>
<dbReference type="FunFam" id="1.10.10.10:FF:000400">
    <property type="entry name" value="DiSHevelled related"/>
    <property type="match status" value="1"/>
</dbReference>
<evidence type="ECO:0000313" key="14">
    <source>
        <dbReference type="WBParaSite" id="GPLIN_000144300"/>
    </source>
</evidence>
<dbReference type="Pfam" id="PF00778">
    <property type="entry name" value="DIX"/>
    <property type="match status" value="1"/>
</dbReference>
<organism evidence="13 14">
    <name type="scientific">Globodera pallida</name>
    <name type="common">Potato cyst nematode worm</name>
    <name type="synonym">Heterodera pallida</name>
    <dbReference type="NCBI Taxonomy" id="36090"/>
    <lineage>
        <taxon>Eukaryota</taxon>
        <taxon>Metazoa</taxon>
        <taxon>Ecdysozoa</taxon>
        <taxon>Nematoda</taxon>
        <taxon>Chromadorea</taxon>
        <taxon>Rhabditida</taxon>
        <taxon>Tylenchina</taxon>
        <taxon>Tylenchomorpha</taxon>
        <taxon>Tylenchoidea</taxon>
        <taxon>Heteroderidae</taxon>
        <taxon>Heteroderinae</taxon>
        <taxon>Globodera</taxon>
    </lineage>
</organism>
<evidence type="ECO:0000259" key="12">
    <source>
        <dbReference type="PROSITE" id="PS50841"/>
    </source>
</evidence>
<name>A0A183BLF8_GLOPA</name>
<dbReference type="CDD" id="cd04438">
    <property type="entry name" value="DEP_dishevelled"/>
    <property type="match status" value="1"/>
</dbReference>
<dbReference type="PROSITE" id="PS50106">
    <property type="entry name" value="PDZ"/>
    <property type="match status" value="1"/>
</dbReference>
<dbReference type="InterPro" id="IPR029071">
    <property type="entry name" value="Ubiquitin-like_domsf"/>
</dbReference>
<evidence type="ECO:0000259" key="10">
    <source>
        <dbReference type="PROSITE" id="PS50106"/>
    </source>
</evidence>
<dbReference type="GO" id="GO:0005829">
    <property type="term" value="C:cytosol"/>
    <property type="evidence" value="ECO:0007669"/>
    <property type="project" value="TreeGrafter"/>
</dbReference>
<comment type="similarity">
    <text evidence="3">Belongs to the DSH family.</text>
</comment>
<dbReference type="SUPFAM" id="SSF50156">
    <property type="entry name" value="PDZ domain-like"/>
    <property type="match status" value="1"/>
</dbReference>
<proteinExistence type="inferred from homology"/>
<reference evidence="14" key="3">
    <citation type="submission" date="2016-06" db="UniProtKB">
        <authorList>
            <consortium name="WormBaseParasite"/>
        </authorList>
    </citation>
    <scope>IDENTIFICATION</scope>
</reference>
<dbReference type="GO" id="GO:0048468">
    <property type="term" value="P:cell development"/>
    <property type="evidence" value="ECO:0007669"/>
    <property type="project" value="UniProtKB-ARBA"/>
</dbReference>
<evidence type="ECO:0000256" key="8">
    <source>
        <dbReference type="PROSITE-ProRule" id="PRU00069"/>
    </source>
</evidence>
<feature type="region of interest" description="Disordered" evidence="9">
    <location>
        <begin position="593"/>
        <end position="634"/>
    </location>
</feature>
<protein>
    <submittedName>
        <fullName evidence="14">DEP domain-containing protein</fullName>
    </submittedName>
</protein>
<evidence type="ECO:0000313" key="13">
    <source>
        <dbReference type="Proteomes" id="UP000050741"/>
    </source>
</evidence>
<dbReference type="WBParaSite" id="GPLIN_000144300">
    <property type="protein sequence ID" value="GPLIN_000144300"/>
    <property type="gene ID" value="GPLIN_000144300"/>
</dbReference>
<evidence type="ECO:0000256" key="3">
    <source>
        <dbReference type="ARBA" id="ARBA00008735"/>
    </source>
</evidence>
<dbReference type="PROSITE" id="PS50186">
    <property type="entry name" value="DEP"/>
    <property type="match status" value="1"/>
</dbReference>
<dbReference type="SUPFAM" id="SSF46785">
    <property type="entry name" value="Winged helix' DNA-binding domain"/>
    <property type="match status" value="1"/>
</dbReference>
<feature type="compositionally biased region" description="Polar residues" evidence="9">
    <location>
        <begin position="607"/>
        <end position="634"/>
    </location>
</feature>
<dbReference type="InterPro" id="IPR001478">
    <property type="entry name" value="PDZ"/>
</dbReference>
<dbReference type="AlphaFoldDB" id="A0A183BLF8"/>
<keyword evidence="6 8" id="KW-0879">Wnt signaling pathway</keyword>
<dbReference type="Proteomes" id="UP000050741">
    <property type="component" value="Unassembled WGS sequence"/>
</dbReference>
<dbReference type="InterPro" id="IPR036034">
    <property type="entry name" value="PDZ_sf"/>
</dbReference>
<evidence type="ECO:0000256" key="5">
    <source>
        <dbReference type="ARBA" id="ARBA00022490"/>
    </source>
</evidence>
<dbReference type="GO" id="GO:0048699">
    <property type="term" value="P:generation of neurons"/>
    <property type="evidence" value="ECO:0007669"/>
    <property type="project" value="UniProtKB-ARBA"/>
</dbReference>
<evidence type="ECO:0000256" key="1">
    <source>
        <dbReference type="ARBA" id="ARBA00004370"/>
    </source>
</evidence>
<dbReference type="SUPFAM" id="SSF54236">
    <property type="entry name" value="Ubiquitin-like"/>
    <property type="match status" value="1"/>
</dbReference>
<dbReference type="InterPro" id="IPR038207">
    <property type="entry name" value="DIX_dom_sf"/>
</dbReference>
<dbReference type="GO" id="GO:0003002">
    <property type="term" value="P:regionalization"/>
    <property type="evidence" value="ECO:0007669"/>
    <property type="project" value="UniProtKB-ARBA"/>
</dbReference>
<keyword evidence="13" id="KW-1185">Reference proteome</keyword>
<reference evidence="13" key="2">
    <citation type="submission" date="2014-05" db="EMBL/GenBank/DDBJ databases">
        <title>The genome and life-stage specific transcriptomes of Globodera pallida elucidate key aspects of plant parasitism by a cyst nematode.</title>
        <authorList>
            <person name="Cotton J.A."/>
            <person name="Lilley C.J."/>
            <person name="Jones L.M."/>
            <person name="Kikuchi T."/>
            <person name="Reid A.J."/>
            <person name="Thorpe P."/>
            <person name="Tsai I.J."/>
            <person name="Beasley H."/>
            <person name="Blok V."/>
            <person name="Cock P.J.A."/>
            <person name="Van den Akker S.E."/>
            <person name="Holroyd N."/>
            <person name="Hunt M."/>
            <person name="Mantelin S."/>
            <person name="Naghra H."/>
            <person name="Pain A."/>
            <person name="Palomares-Rius J.E."/>
            <person name="Zarowiecki M."/>
            <person name="Berriman M."/>
            <person name="Jones J.T."/>
            <person name="Urwin P.E."/>
        </authorList>
    </citation>
    <scope>NUCLEOTIDE SEQUENCE [LARGE SCALE GENOMIC DNA]</scope>
    <source>
        <strain evidence="13">Lindley</strain>
    </source>
</reference>